<dbReference type="Proteomes" id="UP000031883">
    <property type="component" value="Chromosome"/>
</dbReference>
<keyword evidence="3" id="KW-1185">Reference proteome</keyword>
<feature type="domain" description="NACHT" evidence="1">
    <location>
        <begin position="110"/>
        <end position="220"/>
    </location>
</feature>
<accession>A0ABM5SIN5</accession>
<dbReference type="InterPro" id="IPR027417">
    <property type="entry name" value="P-loop_NTPase"/>
</dbReference>
<proteinExistence type="predicted"/>
<name>A0ABM5SIN5_9GAMM</name>
<organism evidence="2 3">
    <name type="scientific">Yersinia rochesterensis</name>
    <dbReference type="NCBI Taxonomy" id="1604335"/>
    <lineage>
        <taxon>Bacteria</taxon>
        <taxon>Pseudomonadati</taxon>
        <taxon>Pseudomonadota</taxon>
        <taxon>Gammaproteobacteria</taxon>
        <taxon>Enterobacterales</taxon>
        <taxon>Yersiniaceae</taxon>
        <taxon>Yersinia</taxon>
    </lineage>
</organism>
<gene>
    <name evidence="2" type="ORF">CH54_2140</name>
</gene>
<dbReference type="PANTHER" id="PTHR46312:SF2">
    <property type="entry name" value="NUCLEOTIDE-BINDING OLIGOMERIZATION DOMAIN-CONTAINING PROTEIN 2-LIKE"/>
    <property type="match status" value="1"/>
</dbReference>
<protein>
    <submittedName>
        <fullName evidence="2">NACHT domain protein</fullName>
    </submittedName>
</protein>
<evidence type="ECO:0000313" key="2">
    <source>
        <dbReference type="EMBL" id="AJJ34303.1"/>
    </source>
</evidence>
<evidence type="ECO:0000259" key="1">
    <source>
        <dbReference type="Pfam" id="PF05729"/>
    </source>
</evidence>
<dbReference type="InterPro" id="IPR007111">
    <property type="entry name" value="NACHT_NTPase"/>
</dbReference>
<dbReference type="PANTHER" id="PTHR46312">
    <property type="entry name" value="NACHT DOMAIN-CONTAINING PROTEIN"/>
    <property type="match status" value="1"/>
</dbReference>
<dbReference type="Pfam" id="PF05729">
    <property type="entry name" value="NACHT"/>
    <property type="match status" value="1"/>
</dbReference>
<dbReference type="Gene3D" id="3.40.50.300">
    <property type="entry name" value="P-loop containing nucleotide triphosphate hydrolases"/>
    <property type="match status" value="1"/>
</dbReference>
<evidence type="ECO:0000313" key="3">
    <source>
        <dbReference type="Proteomes" id="UP000031883"/>
    </source>
</evidence>
<sequence>MPEAVSVLILKAAVVKAVEVMIQKVVNSNWNKQFDEGKEILLELKSDWPRNNYLERHVQSSLKIRTLLNPNDDITLDEIYYPLTLNTASNKDQVVIGDSQTLNFSGAINIIGIAGQGKSTILRKLFLEEIKQAERIPFFIELRNVEDGDILSHFKEVLKSFQIVITDSNVEYLLQSGKVVLLLDGFDEVRQKLATKTLNSIKNIMSSYACPVIITSRPNTEVCTCPGIYNMTVEGINLVDKIRILNIIENRDVNSNSTTFRYLCELLISNNSFAETICNPIMVTLLYHCFPYMDEVPKDISEFYRQLFGVLYARHDRIKGYTTRERESEIDVEPAREFFSLISLKSLIREEYELNSYNLHKYVKSALETGGYNPKKADAFINDLVKITCLLQTDGNDRYVFLHKSVQEFFAAFYISTMQEKYLKEKVYIILRKTVRSSEKLDNLLHFLFHLDKKNFIDEITLETFKESQFKDFADLNYDDFSLPFDRMLKGIFIRGESRKKDYEIILSCHNSMDKILNLSFLNVINGRERTIDGNLELPLLEKLKNGLNKSDLDKYKEYKIIETPENDKLNIVRNNSNHNHYEMYTFSLIEFLKNNDIYNYYKNMCFDAIGAYNDNVYKIKFLESLELKAAMDDSFDFL</sequence>
<dbReference type="EMBL" id="CP009997">
    <property type="protein sequence ID" value="AJJ34303.1"/>
    <property type="molecule type" value="Genomic_DNA"/>
</dbReference>
<reference evidence="2 3" key="1">
    <citation type="journal article" date="2015" name="Genome Announc.">
        <title>Thirty-Two Complete Genome Assemblies of Nine Yersinia Species, Including Y. pestis, Y. pseudotuberculosis, and Y. enterocolitica.</title>
        <authorList>
            <person name="Johnson S.L."/>
            <person name="Daligault H.E."/>
            <person name="Davenport K.W."/>
            <person name="Jaissle J."/>
            <person name="Frey K.G."/>
            <person name="Ladner J.T."/>
            <person name="Broomall S.M."/>
            <person name="Bishop-Lilly K.A."/>
            <person name="Bruce D.C."/>
            <person name="Coyne S.R."/>
            <person name="Gibbons H.S."/>
            <person name="Lo C.C."/>
            <person name="Munk A.C."/>
            <person name="Rosenzweig C.N."/>
            <person name="Koroleva G.I."/>
            <person name="Palacios G.F."/>
            <person name="Redden C.L."/>
            <person name="Xu Y."/>
            <person name="Minogue T.D."/>
            <person name="Chain P.S."/>
        </authorList>
    </citation>
    <scope>NUCLEOTIDE SEQUENCE [LARGE SCALE GENOMIC DNA]</scope>
    <source>
        <strain evidence="2 3">Y231</strain>
    </source>
</reference>
<dbReference type="RefSeq" id="WP_042562544.1">
    <property type="nucleotide sequence ID" value="NZ_CP009997.1"/>
</dbReference>
<dbReference type="SUPFAM" id="SSF52540">
    <property type="entry name" value="P-loop containing nucleoside triphosphate hydrolases"/>
    <property type="match status" value="1"/>
</dbReference>